<dbReference type="InterPro" id="IPR007219">
    <property type="entry name" value="XnlR_reg_dom"/>
</dbReference>
<keyword evidence="7" id="KW-1185">Reference proteome</keyword>
<dbReference type="Proteomes" id="UP000006701">
    <property type="component" value="Unassembled WGS sequence"/>
</dbReference>
<dbReference type="Pfam" id="PF04082">
    <property type="entry name" value="Fungal_trans"/>
    <property type="match status" value="1"/>
</dbReference>
<evidence type="ECO:0000256" key="3">
    <source>
        <dbReference type="ARBA" id="ARBA00023242"/>
    </source>
</evidence>
<dbReference type="AlphaFoldDB" id="A1CU29"/>
<protein>
    <recommendedName>
        <fullName evidence="5">Xylanolytic transcriptional activator regulatory domain-containing protein</fullName>
    </recommendedName>
</protein>
<dbReference type="GeneID" id="4699963"/>
<sequence>MWIGGLATPRHQTWRIPKSIPQVAREPTRRASPAGHPNGDAVAYPHVRHVFEGDRRTRACLPGGLIMSQLGDQVHQTCKTPLNCEVDRMSQHPVYLLRDTVTQHIGPSQFSHNGRSEDMLETEAPDDAPSNLEDTLDPDQRCGFIRTCQIATRGFLYTMPDFDMTNTTGRQTGQDTMALTDVMIAIGAQTQAQNPTTNRIERIFFARGQRRAPAKMLESPSLGMVHLFLLMAFYMLGACRRNAAFVYLGVAARGAVALGLHADKSSFLPAAEQHRRYLLSHIDNSMASGPVNSLEQGVLSSILGRPPATSSLRSEYGASITEAPHPTGQVEGLKALYHLAHILDEIIARLYGEKTASAQVAESLLEKLKQWSDSLPKSLLTPQTRNRSVSLYKNLGRRLFVPLCSHRRDKTLPHFNPEEDVLGDIPENTVHTRLAVACTNSALYMLQTCLEIHRSELLLGNMCILRAFIFAAALVVGFSLFSQKDPNPDLEEALAGHQHPAHVLAAVHSGSALLRDPHIPPPRDLRATPAAFVPRTQHEPVQQ</sequence>
<dbReference type="GO" id="GO:0006351">
    <property type="term" value="P:DNA-templated transcription"/>
    <property type="evidence" value="ECO:0007669"/>
    <property type="project" value="InterPro"/>
</dbReference>
<proteinExistence type="predicted"/>
<dbReference type="EMBL" id="DS027060">
    <property type="protein sequence ID" value="EAW06816.1"/>
    <property type="molecule type" value="Genomic_DNA"/>
</dbReference>
<evidence type="ECO:0000313" key="6">
    <source>
        <dbReference type="EMBL" id="EAW06816.1"/>
    </source>
</evidence>
<dbReference type="InterPro" id="IPR051127">
    <property type="entry name" value="Fungal_SecMet_Regulators"/>
</dbReference>
<gene>
    <name evidence="6" type="ORF">ACLA_085110</name>
</gene>
<accession>A1CU29</accession>
<dbReference type="RefSeq" id="XP_001268242.1">
    <property type="nucleotide sequence ID" value="XM_001268241.1"/>
</dbReference>
<dbReference type="GO" id="GO:0008270">
    <property type="term" value="F:zinc ion binding"/>
    <property type="evidence" value="ECO:0007669"/>
    <property type="project" value="InterPro"/>
</dbReference>
<dbReference type="GO" id="GO:0000435">
    <property type="term" value="P:positive regulation of transcription from RNA polymerase II promoter by galactose"/>
    <property type="evidence" value="ECO:0007669"/>
    <property type="project" value="TreeGrafter"/>
</dbReference>
<dbReference type="GO" id="GO:0005634">
    <property type="term" value="C:nucleus"/>
    <property type="evidence" value="ECO:0007669"/>
    <property type="project" value="TreeGrafter"/>
</dbReference>
<organism evidence="6 7">
    <name type="scientific">Aspergillus clavatus (strain ATCC 1007 / CBS 513.65 / DSM 816 / NCTC 3887 / NRRL 1 / QM 1276 / 107)</name>
    <dbReference type="NCBI Taxonomy" id="344612"/>
    <lineage>
        <taxon>Eukaryota</taxon>
        <taxon>Fungi</taxon>
        <taxon>Dikarya</taxon>
        <taxon>Ascomycota</taxon>
        <taxon>Pezizomycotina</taxon>
        <taxon>Eurotiomycetes</taxon>
        <taxon>Eurotiomycetidae</taxon>
        <taxon>Eurotiales</taxon>
        <taxon>Aspergillaceae</taxon>
        <taxon>Aspergillus</taxon>
        <taxon>Aspergillus subgen. Fumigati</taxon>
    </lineage>
</organism>
<dbReference type="CDD" id="cd12148">
    <property type="entry name" value="fungal_TF_MHR"/>
    <property type="match status" value="1"/>
</dbReference>
<dbReference type="OMA" id="YHFAVII"/>
<dbReference type="HOGENOM" id="CLU_010170_3_0_1"/>
<evidence type="ECO:0000256" key="4">
    <source>
        <dbReference type="SAM" id="MobiDB-lite"/>
    </source>
</evidence>
<evidence type="ECO:0000313" key="7">
    <source>
        <dbReference type="Proteomes" id="UP000006701"/>
    </source>
</evidence>
<dbReference type="OrthoDB" id="4064873at2759"/>
<reference evidence="6 7" key="1">
    <citation type="journal article" date="2008" name="PLoS Genet.">
        <title>Genomic islands in the pathogenic filamentous fungus Aspergillus fumigatus.</title>
        <authorList>
            <person name="Fedorova N.D."/>
            <person name="Khaldi N."/>
            <person name="Joardar V.S."/>
            <person name="Maiti R."/>
            <person name="Amedeo P."/>
            <person name="Anderson M.J."/>
            <person name="Crabtree J."/>
            <person name="Silva J.C."/>
            <person name="Badger J.H."/>
            <person name="Albarraq A."/>
            <person name="Angiuoli S."/>
            <person name="Bussey H."/>
            <person name="Bowyer P."/>
            <person name="Cotty P.J."/>
            <person name="Dyer P.S."/>
            <person name="Egan A."/>
            <person name="Galens K."/>
            <person name="Fraser-Liggett C.M."/>
            <person name="Haas B.J."/>
            <person name="Inman J.M."/>
            <person name="Kent R."/>
            <person name="Lemieux S."/>
            <person name="Malavazi I."/>
            <person name="Orvis J."/>
            <person name="Roemer T."/>
            <person name="Ronning C.M."/>
            <person name="Sundaram J.P."/>
            <person name="Sutton G."/>
            <person name="Turner G."/>
            <person name="Venter J.C."/>
            <person name="White O.R."/>
            <person name="Whitty B.R."/>
            <person name="Youngman P."/>
            <person name="Wolfe K.H."/>
            <person name="Goldman G.H."/>
            <person name="Wortman J.R."/>
            <person name="Jiang B."/>
            <person name="Denning D.W."/>
            <person name="Nierman W.C."/>
        </authorList>
    </citation>
    <scope>NUCLEOTIDE SEQUENCE [LARGE SCALE GENOMIC DNA]</scope>
    <source>
        <strain evidence="7">ATCC 1007 / CBS 513.65 / DSM 816 / NCTC 3887 / NRRL 1</strain>
    </source>
</reference>
<feature type="region of interest" description="Disordered" evidence="4">
    <location>
        <begin position="109"/>
        <end position="136"/>
    </location>
</feature>
<evidence type="ECO:0000259" key="5">
    <source>
        <dbReference type="Pfam" id="PF04082"/>
    </source>
</evidence>
<keyword evidence="2" id="KW-0804">Transcription</keyword>
<dbReference type="VEuPathDB" id="FungiDB:ACLA_085110"/>
<dbReference type="GO" id="GO:0000981">
    <property type="term" value="F:DNA-binding transcription factor activity, RNA polymerase II-specific"/>
    <property type="evidence" value="ECO:0007669"/>
    <property type="project" value="TreeGrafter"/>
</dbReference>
<dbReference type="GO" id="GO:0000978">
    <property type="term" value="F:RNA polymerase II cis-regulatory region sequence-specific DNA binding"/>
    <property type="evidence" value="ECO:0007669"/>
    <property type="project" value="TreeGrafter"/>
</dbReference>
<name>A1CU29_ASPCL</name>
<dbReference type="eggNOG" id="ENOG502QVYJ">
    <property type="taxonomic scope" value="Eukaryota"/>
</dbReference>
<keyword evidence="3" id="KW-0539">Nucleus</keyword>
<evidence type="ECO:0000256" key="2">
    <source>
        <dbReference type="ARBA" id="ARBA00023163"/>
    </source>
</evidence>
<keyword evidence="1" id="KW-0805">Transcription regulation</keyword>
<evidence type="ECO:0000256" key="1">
    <source>
        <dbReference type="ARBA" id="ARBA00023015"/>
    </source>
</evidence>
<dbReference type="KEGG" id="act:ACLA_085110"/>
<dbReference type="PANTHER" id="PTHR47424:SF9">
    <property type="entry name" value="TAH-2"/>
    <property type="match status" value="1"/>
</dbReference>
<dbReference type="PANTHER" id="PTHR47424">
    <property type="entry name" value="REGULATORY PROTEIN GAL4"/>
    <property type="match status" value="1"/>
</dbReference>
<feature type="domain" description="Xylanolytic transcriptional activator regulatory" evidence="5">
    <location>
        <begin position="167"/>
        <end position="270"/>
    </location>
</feature>